<dbReference type="RefSeq" id="WP_106587498.1">
    <property type="nucleotide sequence ID" value="NZ_PYAV01000002.1"/>
</dbReference>
<evidence type="ECO:0000256" key="9">
    <source>
        <dbReference type="ARBA" id="ARBA00022741"/>
    </source>
</evidence>
<dbReference type="GO" id="GO:0008360">
    <property type="term" value="P:regulation of cell shape"/>
    <property type="evidence" value="ECO:0007669"/>
    <property type="project" value="UniProtKB-KW"/>
</dbReference>
<evidence type="ECO:0000256" key="11">
    <source>
        <dbReference type="ARBA" id="ARBA00022960"/>
    </source>
</evidence>
<dbReference type="AlphaFoldDB" id="A0A2P8HX33"/>
<evidence type="ECO:0000256" key="12">
    <source>
        <dbReference type="ARBA" id="ARBA00022984"/>
    </source>
</evidence>
<comment type="caution">
    <text evidence="21">The sequence shown here is derived from an EMBL/GenBank/DDBJ whole genome shotgun (WGS) entry which is preliminary data.</text>
</comment>
<dbReference type="PANTHER" id="PTHR43692">
    <property type="entry name" value="UDP-N-ACETYLMURAMOYLALANINE--D-GLUTAMATE LIGASE"/>
    <property type="match status" value="1"/>
</dbReference>
<name>A0A2P8HX33_9BACI</name>
<evidence type="ECO:0000256" key="10">
    <source>
        <dbReference type="ARBA" id="ARBA00022840"/>
    </source>
</evidence>
<evidence type="ECO:0000256" key="16">
    <source>
        <dbReference type="ARBA" id="ARBA00047632"/>
    </source>
</evidence>
<dbReference type="GO" id="GO:0005737">
    <property type="term" value="C:cytoplasm"/>
    <property type="evidence" value="ECO:0007669"/>
    <property type="project" value="UniProtKB-SubCell"/>
</dbReference>
<evidence type="ECO:0000256" key="5">
    <source>
        <dbReference type="ARBA" id="ARBA00012212"/>
    </source>
</evidence>
<dbReference type="EMBL" id="PYAV01000002">
    <property type="protein sequence ID" value="PSL50772.1"/>
    <property type="molecule type" value="Genomic_DNA"/>
</dbReference>
<comment type="function">
    <text evidence="1 17 18">Cell wall formation. Catalyzes the addition of glutamate to the nucleotide precursor UDP-N-acetylmuramoyl-L-alanine (UMA).</text>
</comment>
<evidence type="ECO:0000313" key="21">
    <source>
        <dbReference type="EMBL" id="PSL50772.1"/>
    </source>
</evidence>
<keyword evidence="11 17" id="KW-0133">Cell shape</keyword>
<evidence type="ECO:0000256" key="18">
    <source>
        <dbReference type="RuleBase" id="RU003664"/>
    </source>
</evidence>
<dbReference type="PANTHER" id="PTHR43692:SF1">
    <property type="entry name" value="UDP-N-ACETYLMURAMOYLALANINE--D-GLUTAMATE LIGASE"/>
    <property type="match status" value="1"/>
</dbReference>
<dbReference type="HAMAP" id="MF_00639">
    <property type="entry name" value="MurD"/>
    <property type="match status" value="1"/>
</dbReference>
<comment type="subcellular location">
    <subcellularLocation>
        <location evidence="2 17 18">Cytoplasm</location>
    </subcellularLocation>
</comment>
<feature type="domain" description="Mur ligase central" evidence="20">
    <location>
        <begin position="117"/>
        <end position="291"/>
    </location>
</feature>
<dbReference type="Gene3D" id="3.40.1190.10">
    <property type="entry name" value="Mur-like, catalytic domain"/>
    <property type="match status" value="1"/>
</dbReference>
<dbReference type="GO" id="GO:0071555">
    <property type="term" value="P:cell wall organization"/>
    <property type="evidence" value="ECO:0007669"/>
    <property type="project" value="UniProtKB-KW"/>
</dbReference>
<dbReference type="EC" id="6.3.2.9" evidence="5 17"/>
<dbReference type="Pfam" id="PF02875">
    <property type="entry name" value="Mur_ligase_C"/>
    <property type="match status" value="1"/>
</dbReference>
<dbReference type="Proteomes" id="UP000242310">
    <property type="component" value="Unassembled WGS sequence"/>
</dbReference>
<dbReference type="InterPro" id="IPR005762">
    <property type="entry name" value="MurD"/>
</dbReference>
<dbReference type="NCBIfam" id="TIGR01087">
    <property type="entry name" value="murD"/>
    <property type="match status" value="1"/>
</dbReference>
<dbReference type="SUPFAM" id="SSF53623">
    <property type="entry name" value="MurD-like peptide ligases, catalytic domain"/>
    <property type="match status" value="1"/>
</dbReference>
<evidence type="ECO:0000256" key="7">
    <source>
        <dbReference type="ARBA" id="ARBA00022490"/>
    </source>
</evidence>
<evidence type="ECO:0000256" key="17">
    <source>
        <dbReference type="HAMAP-Rule" id="MF_00639"/>
    </source>
</evidence>
<dbReference type="SUPFAM" id="SSF53244">
    <property type="entry name" value="MurD-like peptide ligases, peptide-binding domain"/>
    <property type="match status" value="1"/>
</dbReference>
<dbReference type="Pfam" id="PF08245">
    <property type="entry name" value="Mur_ligase_M"/>
    <property type="match status" value="1"/>
</dbReference>
<dbReference type="GO" id="GO:0008764">
    <property type="term" value="F:UDP-N-acetylmuramoylalanine-D-glutamate ligase activity"/>
    <property type="evidence" value="ECO:0007669"/>
    <property type="project" value="UniProtKB-UniRule"/>
</dbReference>
<comment type="pathway">
    <text evidence="3 17 18">Cell wall biogenesis; peptidoglycan biosynthesis.</text>
</comment>
<keyword evidence="13 17" id="KW-0961">Cell wall biogenesis/degradation</keyword>
<evidence type="ECO:0000256" key="15">
    <source>
        <dbReference type="ARBA" id="ARBA00032324"/>
    </source>
</evidence>
<dbReference type="SUPFAM" id="SSF51984">
    <property type="entry name" value="MurCD N-terminal domain"/>
    <property type="match status" value="1"/>
</dbReference>
<feature type="binding site" evidence="17">
    <location>
        <begin position="119"/>
        <end position="125"/>
    </location>
    <ligand>
        <name>ATP</name>
        <dbReference type="ChEBI" id="CHEBI:30616"/>
    </ligand>
</feature>
<dbReference type="Pfam" id="PF21799">
    <property type="entry name" value="MurD-like_N"/>
    <property type="match status" value="1"/>
</dbReference>
<keyword evidence="12 17" id="KW-0573">Peptidoglycan synthesis</keyword>
<organism evidence="21 22">
    <name type="scientific">Salsuginibacillus halophilus</name>
    <dbReference type="NCBI Taxonomy" id="517424"/>
    <lineage>
        <taxon>Bacteria</taxon>
        <taxon>Bacillati</taxon>
        <taxon>Bacillota</taxon>
        <taxon>Bacilli</taxon>
        <taxon>Bacillales</taxon>
        <taxon>Bacillaceae</taxon>
        <taxon>Salsuginibacillus</taxon>
    </lineage>
</organism>
<evidence type="ECO:0000259" key="19">
    <source>
        <dbReference type="Pfam" id="PF02875"/>
    </source>
</evidence>
<dbReference type="OrthoDB" id="9809796at2"/>
<gene>
    <name evidence="17" type="primary">murD</name>
    <name evidence="21" type="ORF">B0H94_10248</name>
</gene>
<dbReference type="UniPathway" id="UPA00219"/>
<dbReference type="GO" id="GO:0051301">
    <property type="term" value="P:cell division"/>
    <property type="evidence" value="ECO:0007669"/>
    <property type="project" value="UniProtKB-KW"/>
</dbReference>
<accession>A0A2P8HX33</accession>
<keyword evidence="8 17" id="KW-0436">Ligase</keyword>
<evidence type="ECO:0000256" key="6">
    <source>
        <dbReference type="ARBA" id="ARBA00015655"/>
    </source>
</evidence>
<reference evidence="21 22" key="1">
    <citation type="submission" date="2018-03" db="EMBL/GenBank/DDBJ databases">
        <title>Genomic Encyclopedia of Type Strains, Phase III (KMG-III): the genomes of soil and plant-associated and newly described type strains.</title>
        <authorList>
            <person name="Whitman W."/>
        </authorList>
    </citation>
    <scope>NUCLEOTIDE SEQUENCE [LARGE SCALE GENOMIC DNA]</scope>
    <source>
        <strain evidence="21 22">CGMCC 1.07653</strain>
    </source>
</reference>
<evidence type="ECO:0000256" key="8">
    <source>
        <dbReference type="ARBA" id="ARBA00022598"/>
    </source>
</evidence>
<evidence type="ECO:0000256" key="2">
    <source>
        <dbReference type="ARBA" id="ARBA00004496"/>
    </source>
</evidence>
<keyword evidence="17 18" id="KW-0131">Cell cycle</keyword>
<evidence type="ECO:0000313" key="22">
    <source>
        <dbReference type="Proteomes" id="UP000242310"/>
    </source>
</evidence>
<sequence length="450" mass="48266">MRKEDVQGAHCLVLGMAKSGKAAARLLKKLGAATVTINDAKPKEELHNIAELEAEGIGVVAGGHPLTLLDEQTTCVVKNPGIPYNNPLVHEALERGLSVVTEIELAHLIRRGSMMAITGSNGKTTTTTLIHAMLEADGTPAKTAGNIGQVACETAEKLETDEVMVTEVSSFQLKGTETFRPETAVLLNIFDAHLDYHGTKEDYVASKLKLLQNLQSNETVVYNVNDPYIRPAAQASLAVQIPFDVDGVVQEGAYIQAGQVMYQDEIVIEVSEIKLPGAHNLENILAAVAAVKSYGGSNEAIAQVLRTFSGVEHRLELIAEKSGRMFYNDSKATNILATTKALHAFKEPVVLLAGGLDRGTSFDELVPALNGVKALVAFGETKSALKTAALEAGVANIYEVDKLEEAVIVANDTAETGDVVLLSPACASWDQYKTFEERGEHFVKLVHQLT</sequence>
<dbReference type="Gene3D" id="3.40.50.720">
    <property type="entry name" value="NAD(P)-binding Rossmann-like Domain"/>
    <property type="match status" value="1"/>
</dbReference>
<dbReference type="InterPro" id="IPR013221">
    <property type="entry name" value="Mur_ligase_cen"/>
</dbReference>
<evidence type="ECO:0000256" key="14">
    <source>
        <dbReference type="ARBA" id="ARBA00030398"/>
    </source>
</evidence>
<evidence type="ECO:0000256" key="1">
    <source>
        <dbReference type="ARBA" id="ARBA00002734"/>
    </source>
</evidence>
<dbReference type="InterPro" id="IPR036615">
    <property type="entry name" value="Mur_ligase_C_dom_sf"/>
</dbReference>
<dbReference type="InterPro" id="IPR004101">
    <property type="entry name" value="Mur_ligase_C"/>
</dbReference>
<proteinExistence type="inferred from homology"/>
<dbReference type="InterPro" id="IPR036565">
    <property type="entry name" value="Mur-like_cat_sf"/>
</dbReference>
<dbReference type="Gene3D" id="3.90.190.20">
    <property type="entry name" value="Mur ligase, C-terminal domain"/>
    <property type="match status" value="1"/>
</dbReference>
<evidence type="ECO:0000259" key="20">
    <source>
        <dbReference type="Pfam" id="PF08245"/>
    </source>
</evidence>
<comment type="catalytic activity">
    <reaction evidence="16 17 18">
        <text>UDP-N-acetyl-alpha-D-muramoyl-L-alanine + D-glutamate + ATP = UDP-N-acetyl-alpha-D-muramoyl-L-alanyl-D-glutamate + ADP + phosphate + H(+)</text>
        <dbReference type="Rhea" id="RHEA:16429"/>
        <dbReference type="ChEBI" id="CHEBI:15378"/>
        <dbReference type="ChEBI" id="CHEBI:29986"/>
        <dbReference type="ChEBI" id="CHEBI:30616"/>
        <dbReference type="ChEBI" id="CHEBI:43474"/>
        <dbReference type="ChEBI" id="CHEBI:83898"/>
        <dbReference type="ChEBI" id="CHEBI:83900"/>
        <dbReference type="ChEBI" id="CHEBI:456216"/>
        <dbReference type="EC" id="6.3.2.9"/>
    </reaction>
</comment>
<keyword evidence="22" id="KW-1185">Reference proteome</keyword>
<keyword evidence="17 18" id="KW-0132">Cell division</keyword>
<evidence type="ECO:0000256" key="3">
    <source>
        <dbReference type="ARBA" id="ARBA00004752"/>
    </source>
</evidence>
<dbReference type="GO" id="GO:0009252">
    <property type="term" value="P:peptidoglycan biosynthetic process"/>
    <property type="evidence" value="ECO:0007669"/>
    <property type="project" value="UniProtKB-UniRule"/>
</dbReference>
<evidence type="ECO:0000256" key="4">
    <source>
        <dbReference type="ARBA" id="ARBA00010416"/>
    </source>
</evidence>
<keyword evidence="7 17" id="KW-0963">Cytoplasm</keyword>
<evidence type="ECO:0000256" key="13">
    <source>
        <dbReference type="ARBA" id="ARBA00023316"/>
    </source>
</evidence>
<feature type="domain" description="Mur ligase C-terminal" evidence="19">
    <location>
        <begin position="313"/>
        <end position="426"/>
    </location>
</feature>
<comment type="similarity">
    <text evidence="4 17">Belongs to the MurCDEF family.</text>
</comment>
<protein>
    <recommendedName>
        <fullName evidence="6 17">UDP-N-acetylmuramoylalanine--D-glutamate ligase</fullName>
        <ecNumber evidence="5 17">6.3.2.9</ecNumber>
    </recommendedName>
    <alternativeName>
        <fullName evidence="15 17">D-glutamic acid-adding enzyme</fullName>
    </alternativeName>
    <alternativeName>
        <fullName evidence="14 17">UDP-N-acetylmuramoyl-L-alanyl-D-glutamate synthetase</fullName>
    </alternativeName>
</protein>
<keyword evidence="10 17" id="KW-0067">ATP-binding</keyword>
<dbReference type="GO" id="GO:0005524">
    <property type="term" value="F:ATP binding"/>
    <property type="evidence" value="ECO:0007669"/>
    <property type="project" value="UniProtKB-UniRule"/>
</dbReference>
<keyword evidence="9 17" id="KW-0547">Nucleotide-binding</keyword>